<feature type="region of interest" description="Disordered" evidence="1">
    <location>
        <begin position="133"/>
        <end position="177"/>
    </location>
</feature>
<dbReference type="EMBL" id="AGNL01010185">
    <property type="protein sequence ID" value="EJK69365.1"/>
    <property type="molecule type" value="Genomic_DNA"/>
</dbReference>
<feature type="compositionally biased region" description="Polar residues" evidence="1">
    <location>
        <begin position="351"/>
        <end position="362"/>
    </location>
</feature>
<reference evidence="3 4" key="1">
    <citation type="journal article" date="2012" name="Genome Biol.">
        <title>Genome and low-iron response of an oceanic diatom adapted to chronic iron limitation.</title>
        <authorList>
            <person name="Lommer M."/>
            <person name="Specht M."/>
            <person name="Roy A.S."/>
            <person name="Kraemer L."/>
            <person name="Andreson R."/>
            <person name="Gutowska M.A."/>
            <person name="Wolf J."/>
            <person name="Bergner S.V."/>
            <person name="Schilhabel M.B."/>
            <person name="Klostermeier U.C."/>
            <person name="Beiko R.G."/>
            <person name="Rosenstiel P."/>
            <person name="Hippler M."/>
            <person name="Laroche J."/>
        </authorList>
    </citation>
    <scope>NUCLEOTIDE SEQUENCE [LARGE SCALE GENOMIC DNA]</scope>
    <source>
        <strain evidence="3 4">CCMP1005</strain>
    </source>
</reference>
<proteinExistence type="predicted"/>
<dbReference type="InterPro" id="IPR035992">
    <property type="entry name" value="Ricin_B-like_lectins"/>
</dbReference>
<evidence type="ECO:0000259" key="2">
    <source>
        <dbReference type="Pfam" id="PF00652"/>
    </source>
</evidence>
<feature type="region of interest" description="Disordered" evidence="1">
    <location>
        <begin position="340"/>
        <end position="370"/>
    </location>
</feature>
<evidence type="ECO:0000313" key="3">
    <source>
        <dbReference type="EMBL" id="EJK69365.1"/>
    </source>
</evidence>
<dbReference type="PROSITE" id="PS50231">
    <property type="entry name" value="RICIN_B_LECTIN"/>
    <property type="match status" value="2"/>
</dbReference>
<organism evidence="3 4">
    <name type="scientific">Thalassiosira oceanica</name>
    <name type="common">Marine diatom</name>
    <dbReference type="NCBI Taxonomy" id="159749"/>
    <lineage>
        <taxon>Eukaryota</taxon>
        <taxon>Sar</taxon>
        <taxon>Stramenopiles</taxon>
        <taxon>Ochrophyta</taxon>
        <taxon>Bacillariophyta</taxon>
        <taxon>Coscinodiscophyceae</taxon>
        <taxon>Thalassiosirophycidae</taxon>
        <taxon>Thalassiosirales</taxon>
        <taxon>Thalassiosiraceae</taxon>
        <taxon>Thalassiosira</taxon>
    </lineage>
</organism>
<evidence type="ECO:0000313" key="4">
    <source>
        <dbReference type="Proteomes" id="UP000266841"/>
    </source>
</evidence>
<protein>
    <recommendedName>
        <fullName evidence="2">Ricin B lectin domain-containing protein</fullName>
    </recommendedName>
</protein>
<keyword evidence="4" id="KW-1185">Reference proteome</keyword>
<dbReference type="AlphaFoldDB" id="K0SVA6"/>
<dbReference type="InterPro" id="IPR000772">
    <property type="entry name" value="Ricin_B_lectin"/>
</dbReference>
<feature type="domain" description="Ricin B lectin" evidence="2">
    <location>
        <begin position="853"/>
        <end position="953"/>
    </location>
</feature>
<evidence type="ECO:0000256" key="1">
    <source>
        <dbReference type="SAM" id="MobiDB-lite"/>
    </source>
</evidence>
<dbReference type="Pfam" id="PF00652">
    <property type="entry name" value="Ricin_B_lectin"/>
    <property type="match status" value="1"/>
</dbReference>
<sequence length="1180" mass="131536">MLTAFRRGIDATANDELEDAAAFDFGVRQLDNIGIAIANIAHPVHDGHGRNHEFGARLPAYGRTRVDVARPISVFGAGRLRLPIANRPPVADKTTHIHPWTLSYDTMKISAVWGLLLAPLALLSSSVTPLADPGNRNDHTGDDDIDQGLHGRNSSGSQFEGIAGSVGQLQSAEGKPAHKALNERVRNLRASLEDPAARIDPAAEASSILSDAAAVVDAQADFVRALRDSLERDDAELFVETLDALADQLDDLIEEFSGREEGGGEVSRRRMDLGDAPANVNSIRNQIASLESIRTLDDIGLVSNALRDAQAIIQQRNGSRKLLKKNREAKQNLFSSDLAWNLNKKKKQNRPNESYGSPNQGDDQPDLPWVLMSSSASHNMDDIVNRVRQSIHHHQLPDLDTHFGGNEEEKSNRRLETQERHGRRMEGLEQCRKKCDASDVTCNCAALSGCVHELSDYDMAALALQGFIVTDEDDQSYGSLSSSSVDLFVAASNFYKDTILPIRKLAGGNDCKALLSRFAASCNPLNPYCNSPNTQMYQNSIDNVCAGVNTNNKLLFSTIGDELDGYAPNDGGISYTTTCGSERVALKSCGDFIDLFGRLYDLRDTSVYPNQNPMFPSSPNSGDVLMPIDYQLKYRSNGVASIDFEERSNRCDVTDCRRRCYFQYPKLKYHDANAAGDRCSRACNIAYCDDLDVDRRFDICLRDCQNDLSCNFGCEIWNTKVRNGNFGPVVPSVMTSLCLQAEPNDVGIHMRECDQESDDQVFFFSGSSHEIKDGSGRCLAHSASNLELNQKWYYDFEMETIKAFSSNYKCLTIQGDGSIQESPCDDNGSSSQRFSIPFSWDPIMSTSSIFQEIRNDEDITLCMQLVDPYLSYNNPNVAMRECASKYDRQLWHYDVETRAIRSLEYCLDYNHHPDGRGNVYANKVCHGGPNQQFYINENGNTFFDDKCLDNANQRFHIPILWLDNAYLDELRGGGSHRYNDGKPELEGISSDLCMTVFMSYQRNVNMTTCLEDSEVAHHQQEFEFDPDSQQIVAVGLCLDYNPNNMNVYLHECTGWNNQVGRQMNNLHMAPTCDPLLSKFRIPAKWTRLMPLQDTKTYEVRPIATGIWTGEWNEATSCQIDMLVDVTETCDESQTLLLGNSASLGTLEAVVKLIESEGPSRMPGVCCLDDPSNSEWLGYFL</sequence>
<dbReference type="Proteomes" id="UP000266841">
    <property type="component" value="Unassembled WGS sequence"/>
</dbReference>
<accession>K0SVA6</accession>
<dbReference type="SUPFAM" id="SSF50370">
    <property type="entry name" value="Ricin B-like lectins"/>
    <property type="match status" value="3"/>
</dbReference>
<name>K0SVA6_THAOC</name>
<dbReference type="Gene3D" id="2.80.10.50">
    <property type="match status" value="2"/>
</dbReference>
<feature type="region of interest" description="Disordered" evidence="1">
    <location>
        <begin position="397"/>
        <end position="421"/>
    </location>
</feature>
<comment type="caution">
    <text evidence="3">The sequence shown here is derived from an EMBL/GenBank/DDBJ whole genome shotgun (WGS) entry which is preliminary data.</text>
</comment>
<gene>
    <name evidence="3" type="ORF">THAOC_09384</name>
</gene>